<evidence type="ECO:0000256" key="1">
    <source>
        <dbReference type="ARBA" id="ARBA00023157"/>
    </source>
</evidence>
<evidence type="ECO:0000313" key="3">
    <source>
        <dbReference type="EMBL" id="KYO19945.1"/>
    </source>
</evidence>
<dbReference type="PANTHER" id="PTHR10424">
    <property type="entry name" value="VIRAL ENVELOPE PROTEIN"/>
    <property type="match status" value="1"/>
</dbReference>
<organism evidence="3 4">
    <name type="scientific">Alligator mississippiensis</name>
    <name type="common">American alligator</name>
    <dbReference type="NCBI Taxonomy" id="8496"/>
    <lineage>
        <taxon>Eukaryota</taxon>
        <taxon>Metazoa</taxon>
        <taxon>Chordata</taxon>
        <taxon>Craniata</taxon>
        <taxon>Vertebrata</taxon>
        <taxon>Euteleostomi</taxon>
        <taxon>Archelosauria</taxon>
        <taxon>Archosauria</taxon>
        <taxon>Crocodylia</taxon>
        <taxon>Alligatoridae</taxon>
        <taxon>Alligatorinae</taxon>
        <taxon>Alligator</taxon>
    </lineage>
</organism>
<dbReference type="PANTHER" id="PTHR10424:SF73">
    <property type="entry name" value="ENDOGENOUS RETROVIRUS GROUP FC1 ENV POLYPROTEIN-RELATED"/>
    <property type="match status" value="1"/>
</dbReference>
<keyword evidence="2" id="KW-1133">Transmembrane helix</keyword>
<dbReference type="STRING" id="8496.A0A151M5Z5"/>
<evidence type="ECO:0000313" key="4">
    <source>
        <dbReference type="Proteomes" id="UP000050525"/>
    </source>
</evidence>
<sequence>MKRAVGPLAARNTGFRRFVRTFMPWLGVRELELAIVSISATMEAMGGATADTVQALQREISQISRVAMQHRMALDCLLVSQGGVCALVDSTCCVYVNQDMRIEADIRKVRNQLGVLHQVASENTDWGLEEVWSWLTSWLPDFGALGKKIVYGMLFVLIVLMVFCVLMQLILCCVKASRGSFGGARGPTAESRVVVLQRCEQIGGEHERLHGEMEGLMRVEV</sequence>
<dbReference type="Gene3D" id="1.10.287.210">
    <property type="match status" value="1"/>
</dbReference>
<dbReference type="InterPro" id="IPR018154">
    <property type="entry name" value="TLV/ENV_coat_polyprotein"/>
</dbReference>
<keyword evidence="2" id="KW-0812">Transmembrane</keyword>
<comment type="caution">
    <text evidence="3">The sequence shown here is derived from an EMBL/GenBank/DDBJ whole genome shotgun (WGS) entry which is preliminary data.</text>
</comment>
<name>A0A151M5Z5_ALLMI</name>
<dbReference type="SUPFAM" id="SSF58069">
    <property type="entry name" value="Virus ectodomain"/>
    <property type="match status" value="1"/>
</dbReference>
<dbReference type="EMBL" id="AKHW03006480">
    <property type="protein sequence ID" value="KYO19945.1"/>
    <property type="molecule type" value="Genomic_DNA"/>
</dbReference>
<protein>
    <submittedName>
        <fullName evidence="3">Endogenous retrovirus group V member 2 Env polyprotein</fullName>
    </submittedName>
</protein>
<keyword evidence="2" id="KW-0472">Membrane</keyword>
<gene>
    <name evidence="3" type="primary">ERVV-2</name>
    <name evidence="3" type="ORF">Y1Q_0021880</name>
</gene>
<keyword evidence="4" id="KW-1185">Reference proteome</keyword>
<keyword evidence="1" id="KW-1015">Disulfide bond</keyword>
<dbReference type="Proteomes" id="UP000050525">
    <property type="component" value="Unassembled WGS sequence"/>
</dbReference>
<feature type="transmembrane region" description="Helical" evidence="2">
    <location>
        <begin position="149"/>
        <end position="171"/>
    </location>
</feature>
<proteinExistence type="predicted"/>
<accession>A0A151M5Z5</accession>
<dbReference type="AlphaFoldDB" id="A0A151M5Z5"/>
<reference evidence="3 4" key="1">
    <citation type="journal article" date="2012" name="Genome Biol.">
        <title>Sequencing three crocodilian genomes to illuminate the evolution of archosaurs and amniotes.</title>
        <authorList>
            <person name="St John J.A."/>
            <person name="Braun E.L."/>
            <person name="Isberg S.R."/>
            <person name="Miles L.G."/>
            <person name="Chong A.Y."/>
            <person name="Gongora J."/>
            <person name="Dalzell P."/>
            <person name="Moran C."/>
            <person name="Bed'hom B."/>
            <person name="Abzhanov A."/>
            <person name="Burgess S.C."/>
            <person name="Cooksey A.M."/>
            <person name="Castoe T.A."/>
            <person name="Crawford N.G."/>
            <person name="Densmore L.D."/>
            <person name="Drew J.C."/>
            <person name="Edwards S.V."/>
            <person name="Faircloth B.C."/>
            <person name="Fujita M.K."/>
            <person name="Greenwold M.J."/>
            <person name="Hoffmann F.G."/>
            <person name="Howard J.M."/>
            <person name="Iguchi T."/>
            <person name="Janes D.E."/>
            <person name="Khan S.Y."/>
            <person name="Kohno S."/>
            <person name="de Koning A.J."/>
            <person name="Lance S.L."/>
            <person name="McCarthy F.M."/>
            <person name="McCormack J.E."/>
            <person name="Merchant M.E."/>
            <person name="Peterson D.G."/>
            <person name="Pollock D.D."/>
            <person name="Pourmand N."/>
            <person name="Raney B.J."/>
            <person name="Roessler K.A."/>
            <person name="Sanford J.R."/>
            <person name="Sawyer R.H."/>
            <person name="Schmidt C.J."/>
            <person name="Triplett E.W."/>
            <person name="Tuberville T.D."/>
            <person name="Venegas-Anaya M."/>
            <person name="Howard J.T."/>
            <person name="Jarvis E.D."/>
            <person name="Guillette L.J.Jr."/>
            <person name="Glenn T.C."/>
            <person name="Green R.E."/>
            <person name="Ray D.A."/>
        </authorList>
    </citation>
    <scope>NUCLEOTIDE SEQUENCE [LARGE SCALE GENOMIC DNA]</scope>
    <source>
        <strain evidence="3">KSC_2009_1</strain>
    </source>
</reference>
<evidence type="ECO:0000256" key="2">
    <source>
        <dbReference type="SAM" id="Phobius"/>
    </source>
</evidence>
<dbReference type="Pfam" id="PF00429">
    <property type="entry name" value="TLV_coat"/>
    <property type="match status" value="1"/>
</dbReference>